<dbReference type="KEGG" id="many:MANY_37780"/>
<accession>A0A6N4WGW0</accession>
<evidence type="ECO:0000256" key="1">
    <source>
        <dbReference type="ARBA" id="ARBA00007074"/>
    </source>
</evidence>
<feature type="domain" description="NlpC/P60" evidence="6">
    <location>
        <begin position="125"/>
        <end position="264"/>
    </location>
</feature>
<evidence type="ECO:0000256" key="4">
    <source>
        <dbReference type="ARBA" id="ARBA00022807"/>
    </source>
</evidence>
<keyword evidence="8" id="KW-1185">Reference proteome</keyword>
<dbReference type="GO" id="GO:0006508">
    <property type="term" value="P:proteolysis"/>
    <property type="evidence" value="ECO:0007669"/>
    <property type="project" value="UniProtKB-KW"/>
</dbReference>
<protein>
    <recommendedName>
        <fullName evidence="6">NlpC/P60 domain-containing protein</fullName>
    </recommendedName>
</protein>
<comment type="similarity">
    <text evidence="1">Belongs to the peptidase C40 family.</text>
</comment>
<evidence type="ECO:0000256" key="2">
    <source>
        <dbReference type="ARBA" id="ARBA00022670"/>
    </source>
</evidence>
<evidence type="ECO:0000313" key="8">
    <source>
        <dbReference type="Proteomes" id="UP000467249"/>
    </source>
</evidence>
<proteinExistence type="inferred from homology"/>
<gene>
    <name evidence="7" type="ORF">MANY_37780</name>
</gene>
<dbReference type="EMBL" id="AP022620">
    <property type="protein sequence ID" value="BBZ78441.1"/>
    <property type="molecule type" value="Genomic_DNA"/>
</dbReference>
<evidence type="ECO:0000313" key="7">
    <source>
        <dbReference type="EMBL" id="BBZ78441.1"/>
    </source>
</evidence>
<dbReference type="Gene3D" id="3.90.1720.10">
    <property type="entry name" value="endopeptidase domain like (from Nostoc punctiforme)"/>
    <property type="match status" value="1"/>
</dbReference>
<evidence type="ECO:0000259" key="6">
    <source>
        <dbReference type="PROSITE" id="PS51935"/>
    </source>
</evidence>
<sequence length="266" mass="28356">MIRFAVSAVVAALVLGSLSATAEAEPAAYDYAFTCNRTSLTADFAQRDGLPQTDADPAGWYVERNGRYPNGGWGPAAAVFPAVNVPVDAGCDDATWKRERIVATALRYLNVPGNPLGLQYRHHHIPAWDPPASTAPPAVQNADDADGQSLETWGPGRGLDCSNFTAWIYNYGLGIKFGGDVGKQYAGTAGPMGESIPAQGPFEPGDLVFLHPNGNPDKASHVVVFLDDQHVIDSRLDAQGLAGVQVRDRTGWYRTAVLGAWRPIPG</sequence>
<dbReference type="GO" id="GO:0008234">
    <property type="term" value="F:cysteine-type peptidase activity"/>
    <property type="evidence" value="ECO:0007669"/>
    <property type="project" value="UniProtKB-KW"/>
</dbReference>
<dbReference type="PROSITE" id="PS51935">
    <property type="entry name" value="NLPC_P60"/>
    <property type="match status" value="1"/>
</dbReference>
<evidence type="ECO:0000256" key="5">
    <source>
        <dbReference type="SAM" id="SignalP"/>
    </source>
</evidence>
<evidence type="ECO:0000256" key="3">
    <source>
        <dbReference type="ARBA" id="ARBA00022801"/>
    </source>
</evidence>
<dbReference type="AlphaFoldDB" id="A0A6N4WGW0"/>
<keyword evidence="3" id="KW-0378">Hydrolase</keyword>
<organism evidence="7 8">
    <name type="scientific">Mycolicibacterium anyangense</name>
    <dbReference type="NCBI Taxonomy" id="1431246"/>
    <lineage>
        <taxon>Bacteria</taxon>
        <taxon>Bacillati</taxon>
        <taxon>Actinomycetota</taxon>
        <taxon>Actinomycetes</taxon>
        <taxon>Mycobacteriales</taxon>
        <taxon>Mycobacteriaceae</taxon>
        <taxon>Mycolicibacterium</taxon>
    </lineage>
</organism>
<dbReference type="InterPro" id="IPR000064">
    <property type="entry name" value="NLP_P60_dom"/>
</dbReference>
<dbReference type="RefSeq" id="WP_163805598.1">
    <property type="nucleotide sequence ID" value="NZ_AP022620.1"/>
</dbReference>
<keyword evidence="5" id="KW-0732">Signal</keyword>
<dbReference type="Pfam" id="PF00877">
    <property type="entry name" value="NLPC_P60"/>
    <property type="match status" value="1"/>
</dbReference>
<feature type="signal peptide" evidence="5">
    <location>
        <begin position="1"/>
        <end position="22"/>
    </location>
</feature>
<keyword evidence="4" id="KW-0788">Thiol protease</keyword>
<dbReference type="InterPro" id="IPR038765">
    <property type="entry name" value="Papain-like_cys_pep_sf"/>
</dbReference>
<dbReference type="SUPFAM" id="SSF54001">
    <property type="entry name" value="Cysteine proteinases"/>
    <property type="match status" value="1"/>
</dbReference>
<name>A0A6N4WGW0_9MYCO</name>
<feature type="chain" id="PRO_5039161144" description="NlpC/P60 domain-containing protein" evidence="5">
    <location>
        <begin position="23"/>
        <end position="266"/>
    </location>
</feature>
<keyword evidence="2" id="KW-0645">Protease</keyword>
<reference evidence="7 8" key="1">
    <citation type="journal article" date="2019" name="Emerg. Microbes Infect.">
        <title>Comprehensive subspecies identification of 175 nontuberculous mycobacteria species based on 7547 genomic profiles.</title>
        <authorList>
            <person name="Matsumoto Y."/>
            <person name="Kinjo T."/>
            <person name="Motooka D."/>
            <person name="Nabeya D."/>
            <person name="Jung N."/>
            <person name="Uechi K."/>
            <person name="Horii T."/>
            <person name="Iida T."/>
            <person name="Fujita J."/>
            <person name="Nakamura S."/>
        </authorList>
    </citation>
    <scope>NUCLEOTIDE SEQUENCE [LARGE SCALE GENOMIC DNA]</scope>
    <source>
        <strain evidence="7 8">JCM 30275</strain>
    </source>
</reference>
<dbReference type="Proteomes" id="UP000467249">
    <property type="component" value="Chromosome"/>
</dbReference>